<evidence type="ECO:0000256" key="10">
    <source>
        <dbReference type="ARBA" id="ARBA00023163"/>
    </source>
</evidence>
<dbReference type="PANTHER" id="PTHR30204:SF16">
    <property type="entry name" value="HTH-TYPE TRANSCRIPTIONAL REGULATOR CUER"/>
    <property type="match status" value="1"/>
</dbReference>
<comment type="subunit">
    <text evidence="2">Homodimer.</text>
</comment>
<proteinExistence type="predicted"/>
<dbReference type="GO" id="GO:0045893">
    <property type="term" value="P:positive regulation of DNA-templated transcription"/>
    <property type="evidence" value="ECO:0007669"/>
    <property type="project" value="InterPro"/>
</dbReference>
<feature type="coiled-coil region" evidence="13">
    <location>
        <begin position="74"/>
        <end position="111"/>
    </location>
</feature>
<dbReference type="InterPro" id="IPR047057">
    <property type="entry name" value="MerR_fam"/>
</dbReference>
<dbReference type="AlphaFoldDB" id="A0A5Q0TL18"/>
<feature type="domain" description="HTH merR-type" evidence="14">
    <location>
        <begin position="1"/>
        <end position="69"/>
    </location>
</feature>
<evidence type="ECO:0000256" key="11">
    <source>
        <dbReference type="ARBA" id="ARBA00031472"/>
    </source>
</evidence>
<keyword evidence="6" id="KW-0186">Copper</keyword>
<dbReference type="RefSeq" id="WP_153448884.1">
    <property type="nucleotide sequence ID" value="NZ_CP045700.1"/>
</dbReference>
<dbReference type="SMART" id="SM00422">
    <property type="entry name" value="HTH_MERR"/>
    <property type="match status" value="1"/>
</dbReference>
<keyword evidence="8" id="KW-0238">DNA-binding</keyword>
<evidence type="ECO:0000256" key="4">
    <source>
        <dbReference type="ARBA" id="ARBA00022490"/>
    </source>
</evidence>
<keyword evidence="4" id="KW-0963">Cytoplasm</keyword>
<accession>A0A5Q0TL18</accession>
<dbReference type="InterPro" id="IPR000551">
    <property type="entry name" value="MerR-type_HTH_dom"/>
</dbReference>
<evidence type="ECO:0000313" key="15">
    <source>
        <dbReference type="EMBL" id="QGA66795.1"/>
    </source>
</evidence>
<keyword evidence="7" id="KW-0805">Transcription regulation</keyword>
<keyword evidence="13" id="KW-0175">Coiled coil</keyword>
<dbReference type="GO" id="GO:0003677">
    <property type="term" value="F:DNA binding"/>
    <property type="evidence" value="ECO:0007669"/>
    <property type="project" value="UniProtKB-KW"/>
</dbReference>
<keyword evidence="9" id="KW-0010">Activator</keyword>
<evidence type="ECO:0000256" key="9">
    <source>
        <dbReference type="ARBA" id="ARBA00023159"/>
    </source>
</evidence>
<dbReference type="Gene3D" id="1.10.1660.10">
    <property type="match status" value="1"/>
</dbReference>
<evidence type="ECO:0000256" key="8">
    <source>
        <dbReference type="ARBA" id="ARBA00023125"/>
    </source>
</evidence>
<dbReference type="PANTHER" id="PTHR30204">
    <property type="entry name" value="REDOX-CYCLING DRUG-SENSING TRANSCRIPTIONAL ACTIVATOR SOXR"/>
    <property type="match status" value="1"/>
</dbReference>
<evidence type="ECO:0000256" key="3">
    <source>
        <dbReference type="ARBA" id="ARBA00017250"/>
    </source>
</evidence>
<keyword evidence="5" id="KW-0479">Metal-binding</keyword>
<dbReference type="GO" id="GO:0005737">
    <property type="term" value="C:cytoplasm"/>
    <property type="evidence" value="ECO:0007669"/>
    <property type="project" value="UniProtKB-SubCell"/>
</dbReference>
<protein>
    <recommendedName>
        <fullName evidence="3">HTH-type transcriptional regulator CueR</fullName>
    </recommendedName>
    <alternativeName>
        <fullName evidence="12">Copper efflux regulator</fullName>
    </alternativeName>
    <alternativeName>
        <fullName evidence="11">Copper export regulator</fullName>
    </alternativeName>
</protein>
<evidence type="ECO:0000256" key="13">
    <source>
        <dbReference type="SAM" id="Coils"/>
    </source>
</evidence>
<dbReference type="Pfam" id="PF09278">
    <property type="entry name" value="MerR-DNA-bind"/>
    <property type="match status" value="1"/>
</dbReference>
<organism evidence="15 16">
    <name type="scientific">Vibrio algicola</name>
    <dbReference type="NCBI Taxonomy" id="2662262"/>
    <lineage>
        <taxon>Bacteria</taxon>
        <taxon>Pseudomonadati</taxon>
        <taxon>Pseudomonadota</taxon>
        <taxon>Gammaproteobacteria</taxon>
        <taxon>Vibrionales</taxon>
        <taxon>Vibrionaceae</taxon>
        <taxon>Vibrio</taxon>
    </lineage>
</organism>
<evidence type="ECO:0000256" key="2">
    <source>
        <dbReference type="ARBA" id="ARBA00011738"/>
    </source>
</evidence>
<dbReference type="InterPro" id="IPR015358">
    <property type="entry name" value="Tscrpt_reg_MerR_DNA-bd"/>
</dbReference>
<evidence type="ECO:0000256" key="7">
    <source>
        <dbReference type="ARBA" id="ARBA00023015"/>
    </source>
</evidence>
<gene>
    <name evidence="15" type="primary">cueR</name>
    <name evidence="15" type="ORF">GFB47_15515</name>
</gene>
<reference evidence="15 16" key="1">
    <citation type="submission" date="2019-10" db="EMBL/GenBank/DDBJ databases">
        <title>Vibrio sp. nov., isolated from Coralline algae surface.</title>
        <authorList>
            <person name="Geng Y."/>
            <person name="Zhang X."/>
        </authorList>
    </citation>
    <scope>NUCLEOTIDE SEQUENCE [LARGE SCALE GENOMIC DNA]</scope>
    <source>
        <strain evidence="15 16">SM1977</strain>
    </source>
</reference>
<evidence type="ECO:0000256" key="6">
    <source>
        <dbReference type="ARBA" id="ARBA00023008"/>
    </source>
</evidence>
<evidence type="ECO:0000256" key="1">
    <source>
        <dbReference type="ARBA" id="ARBA00004496"/>
    </source>
</evidence>
<evidence type="ECO:0000256" key="12">
    <source>
        <dbReference type="ARBA" id="ARBA00032335"/>
    </source>
</evidence>
<dbReference type="GO" id="GO:0005507">
    <property type="term" value="F:copper ion binding"/>
    <property type="evidence" value="ECO:0007669"/>
    <property type="project" value="InterPro"/>
</dbReference>
<keyword evidence="10" id="KW-0804">Transcription</keyword>
<dbReference type="InterPro" id="IPR009061">
    <property type="entry name" value="DNA-bd_dom_put_sf"/>
</dbReference>
<keyword evidence="16" id="KW-1185">Reference proteome</keyword>
<dbReference type="NCBIfam" id="TIGR02044">
    <property type="entry name" value="CueR"/>
    <property type="match status" value="1"/>
</dbReference>
<dbReference type="PROSITE" id="PS50937">
    <property type="entry name" value="HTH_MERR_2"/>
    <property type="match status" value="1"/>
</dbReference>
<dbReference type="GO" id="GO:0003700">
    <property type="term" value="F:DNA-binding transcription factor activity"/>
    <property type="evidence" value="ECO:0007669"/>
    <property type="project" value="InterPro"/>
</dbReference>
<comment type="subcellular location">
    <subcellularLocation>
        <location evidence="1">Cytoplasm</location>
    </subcellularLocation>
</comment>
<dbReference type="EMBL" id="CP045700">
    <property type="protein sequence ID" value="QGA66795.1"/>
    <property type="molecule type" value="Genomic_DNA"/>
</dbReference>
<evidence type="ECO:0000259" key="14">
    <source>
        <dbReference type="PROSITE" id="PS50937"/>
    </source>
</evidence>
<dbReference type="Pfam" id="PF00376">
    <property type="entry name" value="MerR"/>
    <property type="match status" value="1"/>
</dbReference>
<evidence type="ECO:0000256" key="5">
    <source>
        <dbReference type="ARBA" id="ARBA00022723"/>
    </source>
</evidence>
<evidence type="ECO:0000313" key="16">
    <source>
        <dbReference type="Proteomes" id="UP000348942"/>
    </source>
</evidence>
<dbReference type="SUPFAM" id="SSF46955">
    <property type="entry name" value="Putative DNA-binding domain"/>
    <property type="match status" value="1"/>
</dbReference>
<dbReference type="Proteomes" id="UP000348942">
    <property type="component" value="Chromosome 2"/>
</dbReference>
<dbReference type="InterPro" id="IPR011789">
    <property type="entry name" value="CueR"/>
</dbReference>
<name>A0A5Q0TL18_9VIBR</name>
<dbReference type="PROSITE" id="PS00552">
    <property type="entry name" value="HTH_MERR_1"/>
    <property type="match status" value="1"/>
</dbReference>
<sequence length="132" mass="14791">MNISQVAKLTSLSAKSIRFYESQQIVESPLRSSNGYRVYNDVHIEQLKLVARAKAVGFSLEDCKSLVLMSQDPNRTSADIKKKAQQKLDDVEEKLAELNNIKRQLNSWIDECPGDSSPCCPIMDNLQGKCGE</sequence>